<proteinExistence type="predicted"/>
<protein>
    <submittedName>
        <fullName evidence="2">Uncharacterized protein</fullName>
    </submittedName>
</protein>
<organism evidence="2 3">
    <name type="scientific">Streptomyces hundungensis</name>
    <dbReference type="NCBI Taxonomy" id="1077946"/>
    <lineage>
        <taxon>Bacteria</taxon>
        <taxon>Bacillati</taxon>
        <taxon>Actinomycetota</taxon>
        <taxon>Actinomycetes</taxon>
        <taxon>Kitasatosporales</taxon>
        <taxon>Streptomycetaceae</taxon>
        <taxon>Streptomyces</taxon>
    </lineage>
</organism>
<evidence type="ECO:0000313" key="2">
    <source>
        <dbReference type="EMBL" id="AYG84961.1"/>
    </source>
</evidence>
<dbReference type="AlphaFoldDB" id="A0A387HPS5"/>
<name>A0A387HPS5_9ACTN</name>
<feature type="region of interest" description="Disordered" evidence="1">
    <location>
        <begin position="1"/>
        <end position="27"/>
    </location>
</feature>
<dbReference type="KEGG" id="shun:DWB77_07176"/>
<reference evidence="2 3" key="1">
    <citation type="submission" date="2018-10" db="EMBL/GenBank/DDBJ databases">
        <title>Relationship between Morphology and Antimicrobial Activity in Streptomyces.</title>
        <authorList>
            <person name="Kang H.J."/>
            <person name="Kim S.B."/>
        </authorList>
    </citation>
    <scope>NUCLEOTIDE SEQUENCE [LARGE SCALE GENOMIC DNA]</scope>
    <source>
        <strain evidence="2 3">BH38</strain>
    </source>
</reference>
<sequence>MTHRTRRPPLHTQTDGARPQYPPPQARPPVDWVGAFGLGRDEGWSGDIDVVVTAFGRPIGVQQRFTGIVVAADDSVGLPKR</sequence>
<gene>
    <name evidence="2" type="ORF">DWB77_07176</name>
</gene>
<dbReference type="Proteomes" id="UP000271554">
    <property type="component" value="Chromosome"/>
</dbReference>
<accession>A0A387HPS5</accession>
<evidence type="ECO:0000256" key="1">
    <source>
        <dbReference type="SAM" id="MobiDB-lite"/>
    </source>
</evidence>
<evidence type="ECO:0000313" key="3">
    <source>
        <dbReference type="Proteomes" id="UP000271554"/>
    </source>
</evidence>
<keyword evidence="3" id="KW-1185">Reference proteome</keyword>
<dbReference type="EMBL" id="CP032698">
    <property type="protein sequence ID" value="AYG84961.1"/>
    <property type="molecule type" value="Genomic_DNA"/>
</dbReference>